<keyword evidence="5" id="KW-0812">Transmembrane</keyword>
<evidence type="ECO:0000256" key="13">
    <source>
        <dbReference type="SAM" id="MobiDB-lite"/>
    </source>
</evidence>
<evidence type="ECO:0000256" key="7">
    <source>
        <dbReference type="ARBA" id="ARBA00022840"/>
    </source>
</evidence>
<dbReference type="AlphaFoldDB" id="A0A2G2Y959"/>
<dbReference type="GO" id="GO:0005886">
    <property type="term" value="C:plasma membrane"/>
    <property type="evidence" value="ECO:0007669"/>
    <property type="project" value="UniProtKB-SubCell"/>
</dbReference>
<dbReference type="STRING" id="4072.A0A2G2Y959"/>
<evidence type="ECO:0000256" key="9">
    <source>
        <dbReference type="ARBA" id="ARBA00023136"/>
    </source>
</evidence>
<dbReference type="Gene3D" id="3.30.200.20">
    <property type="entry name" value="Phosphorylase Kinase, domain 1"/>
    <property type="match status" value="1"/>
</dbReference>
<dbReference type="Gramene" id="PHT66295">
    <property type="protein sequence ID" value="PHT66295"/>
    <property type="gene ID" value="T459_30720"/>
</dbReference>
<evidence type="ECO:0000256" key="11">
    <source>
        <dbReference type="ARBA" id="ARBA00048679"/>
    </source>
</evidence>
<evidence type="ECO:0000256" key="6">
    <source>
        <dbReference type="ARBA" id="ARBA00022741"/>
    </source>
</evidence>
<organism evidence="14 15">
    <name type="scientific">Capsicum annuum</name>
    <name type="common">Capsicum pepper</name>
    <dbReference type="NCBI Taxonomy" id="4072"/>
    <lineage>
        <taxon>Eukaryota</taxon>
        <taxon>Viridiplantae</taxon>
        <taxon>Streptophyta</taxon>
        <taxon>Embryophyta</taxon>
        <taxon>Tracheophyta</taxon>
        <taxon>Spermatophyta</taxon>
        <taxon>Magnoliopsida</taxon>
        <taxon>eudicotyledons</taxon>
        <taxon>Gunneridae</taxon>
        <taxon>Pentapetalae</taxon>
        <taxon>asterids</taxon>
        <taxon>lamiids</taxon>
        <taxon>Solanales</taxon>
        <taxon>Solanaceae</taxon>
        <taxon>Solanoideae</taxon>
        <taxon>Capsiceae</taxon>
        <taxon>Capsicum</taxon>
    </lineage>
</organism>
<keyword evidence="8" id="KW-1133">Transmembrane helix</keyword>
<feature type="binding site" evidence="12">
    <location>
        <position position="119"/>
    </location>
    <ligand>
        <name>ATP</name>
        <dbReference type="ChEBI" id="CHEBI:30616"/>
    </ligand>
</feature>
<proteinExistence type="predicted"/>
<sequence length="145" mass="15512">MTPWEDIDQCSAQVSSKHIWPLTGSAQVSSKHIWPIASSLPPPMMNSSELSLVAFSGPHQPPTPPPHPPMALGYNQSSFTNDDLAVATGGFAKDKLLGLGGFGYVHNGVLPNGKEVVVKSLKSYSGQGEREFQAEVPFWNGPKGK</sequence>
<evidence type="ECO:0000256" key="1">
    <source>
        <dbReference type="ARBA" id="ARBA00004162"/>
    </source>
</evidence>
<gene>
    <name evidence="14" type="ORF">T459_30720</name>
</gene>
<reference evidence="14 15" key="1">
    <citation type="journal article" date="2014" name="Nat. Genet.">
        <title>Genome sequence of the hot pepper provides insights into the evolution of pungency in Capsicum species.</title>
        <authorList>
            <person name="Kim S."/>
            <person name="Park M."/>
            <person name="Yeom S.I."/>
            <person name="Kim Y.M."/>
            <person name="Lee J.M."/>
            <person name="Lee H.A."/>
            <person name="Seo E."/>
            <person name="Choi J."/>
            <person name="Cheong K."/>
            <person name="Kim K.T."/>
            <person name="Jung K."/>
            <person name="Lee G.W."/>
            <person name="Oh S.K."/>
            <person name="Bae C."/>
            <person name="Kim S.B."/>
            <person name="Lee H.Y."/>
            <person name="Kim S.Y."/>
            <person name="Kim M.S."/>
            <person name="Kang B.C."/>
            <person name="Jo Y.D."/>
            <person name="Yang H.B."/>
            <person name="Jeong H.J."/>
            <person name="Kang W.H."/>
            <person name="Kwon J.K."/>
            <person name="Shin C."/>
            <person name="Lim J.Y."/>
            <person name="Park J.H."/>
            <person name="Huh J.H."/>
            <person name="Kim J.S."/>
            <person name="Kim B.D."/>
            <person name="Cohen O."/>
            <person name="Paran I."/>
            <person name="Suh M.C."/>
            <person name="Lee S.B."/>
            <person name="Kim Y.K."/>
            <person name="Shin Y."/>
            <person name="Noh S.J."/>
            <person name="Park J."/>
            <person name="Seo Y.S."/>
            <person name="Kwon S.Y."/>
            <person name="Kim H.A."/>
            <person name="Park J.M."/>
            <person name="Kim H.J."/>
            <person name="Choi S.B."/>
            <person name="Bosland P.W."/>
            <person name="Reeves G."/>
            <person name="Jo S.H."/>
            <person name="Lee B.W."/>
            <person name="Cho H.T."/>
            <person name="Choi H.S."/>
            <person name="Lee M.S."/>
            <person name="Yu Y."/>
            <person name="Do Choi Y."/>
            <person name="Park B.S."/>
            <person name="van Deynze A."/>
            <person name="Ashrafi H."/>
            <person name="Hill T."/>
            <person name="Kim W.T."/>
            <person name="Pai H.S."/>
            <person name="Ahn H.K."/>
            <person name="Yeam I."/>
            <person name="Giovannoni J.J."/>
            <person name="Rose J.K."/>
            <person name="Sorensen I."/>
            <person name="Lee S.J."/>
            <person name="Kim R.W."/>
            <person name="Choi I.Y."/>
            <person name="Choi B.S."/>
            <person name="Lim J.S."/>
            <person name="Lee Y.H."/>
            <person name="Choi D."/>
        </authorList>
    </citation>
    <scope>NUCLEOTIDE SEQUENCE [LARGE SCALE GENOMIC DNA]</scope>
    <source>
        <strain evidence="15">cv. CM334</strain>
    </source>
</reference>
<keyword evidence="9" id="KW-0472">Membrane</keyword>
<dbReference type="PANTHER" id="PTHR47982">
    <property type="entry name" value="PROLINE-RICH RECEPTOR-LIKE PROTEIN KINASE PERK4"/>
    <property type="match status" value="1"/>
</dbReference>
<evidence type="ECO:0000256" key="2">
    <source>
        <dbReference type="ARBA" id="ARBA00012513"/>
    </source>
</evidence>
<reference evidence="14 15" key="2">
    <citation type="journal article" date="2017" name="Genome Biol.">
        <title>New reference genome sequences of hot pepper reveal the massive evolution of plant disease-resistance genes by retroduplication.</title>
        <authorList>
            <person name="Kim S."/>
            <person name="Park J."/>
            <person name="Yeom S.I."/>
            <person name="Kim Y.M."/>
            <person name="Seo E."/>
            <person name="Kim K.T."/>
            <person name="Kim M.S."/>
            <person name="Lee J.M."/>
            <person name="Cheong K."/>
            <person name="Shin H.S."/>
            <person name="Kim S.B."/>
            <person name="Han K."/>
            <person name="Lee J."/>
            <person name="Park M."/>
            <person name="Lee H.A."/>
            <person name="Lee H.Y."/>
            <person name="Lee Y."/>
            <person name="Oh S."/>
            <person name="Lee J.H."/>
            <person name="Choi E."/>
            <person name="Choi E."/>
            <person name="Lee S.E."/>
            <person name="Jeon J."/>
            <person name="Kim H."/>
            <person name="Choi G."/>
            <person name="Song H."/>
            <person name="Lee J."/>
            <person name="Lee S.C."/>
            <person name="Kwon J.K."/>
            <person name="Lee H.Y."/>
            <person name="Koo N."/>
            <person name="Hong Y."/>
            <person name="Kim R.W."/>
            <person name="Kang W.H."/>
            <person name="Huh J.H."/>
            <person name="Kang B.C."/>
            <person name="Yang T.J."/>
            <person name="Lee Y.H."/>
            <person name="Bennetzen J.L."/>
            <person name="Choi D."/>
        </authorList>
    </citation>
    <scope>NUCLEOTIDE SEQUENCE [LARGE SCALE GENOMIC DNA]</scope>
    <source>
        <strain evidence="15">cv. CM334</strain>
    </source>
</reference>
<dbReference type="EMBL" id="AYRZ02000012">
    <property type="protein sequence ID" value="PHT66295.1"/>
    <property type="molecule type" value="Genomic_DNA"/>
</dbReference>
<comment type="subcellular location">
    <subcellularLocation>
        <location evidence="1">Cell membrane</location>
        <topology evidence="1">Single-pass membrane protein</topology>
    </subcellularLocation>
</comment>
<keyword evidence="3" id="KW-0723">Serine/threonine-protein kinase</keyword>
<evidence type="ECO:0000256" key="3">
    <source>
        <dbReference type="ARBA" id="ARBA00022527"/>
    </source>
</evidence>
<evidence type="ECO:0000256" key="8">
    <source>
        <dbReference type="ARBA" id="ARBA00022989"/>
    </source>
</evidence>
<feature type="region of interest" description="Disordered" evidence="13">
    <location>
        <begin position="54"/>
        <end position="75"/>
    </location>
</feature>
<evidence type="ECO:0000313" key="15">
    <source>
        <dbReference type="Proteomes" id="UP000222542"/>
    </source>
</evidence>
<keyword evidence="15" id="KW-1185">Reference proteome</keyword>
<dbReference type="PANTHER" id="PTHR47982:SF26">
    <property type="entry name" value="NON-SPECIFIC SERINE_THREONINE PROTEIN KINASE"/>
    <property type="match status" value="1"/>
</dbReference>
<comment type="catalytic activity">
    <reaction evidence="11">
        <text>L-seryl-[protein] + ATP = O-phospho-L-seryl-[protein] + ADP + H(+)</text>
        <dbReference type="Rhea" id="RHEA:17989"/>
        <dbReference type="Rhea" id="RHEA-COMP:9863"/>
        <dbReference type="Rhea" id="RHEA-COMP:11604"/>
        <dbReference type="ChEBI" id="CHEBI:15378"/>
        <dbReference type="ChEBI" id="CHEBI:29999"/>
        <dbReference type="ChEBI" id="CHEBI:30616"/>
        <dbReference type="ChEBI" id="CHEBI:83421"/>
        <dbReference type="ChEBI" id="CHEBI:456216"/>
        <dbReference type="EC" id="2.7.11.1"/>
    </reaction>
</comment>
<evidence type="ECO:0000313" key="14">
    <source>
        <dbReference type="EMBL" id="PHT66295.1"/>
    </source>
</evidence>
<dbReference type="GO" id="GO:0004674">
    <property type="term" value="F:protein serine/threonine kinase activity"/>
    <property type="evidence" value="ECO:0007669"/>
    <property type="project" value="UniProtKB-KW"/>
</dbReference>
<keyword evidence="4" id="KW-0808">Transferase</keyword>
<dbReference type="SUPFAM" id="SSF56112">
    <property type="entry name" value="Protein kinase-like (PK-like)"/>
    <property type="match status" value="1"/>
</dbReference>
<dbReference type="InterPro" id="IPR047117">
    <property type="entry name" value="PERK1-13-like"/>
</dbReference>
<dbReference type="InterPro" id="IPR011009">
    <property type="entry name" value="Kinase-like_dom_sf"/>
</dbReference>
<keyword evidence="3" id="KW-0418">Kinase</keyword>
<dbReference type="PROSITE" id="PS00107">
    <property type="entry name" value="PROTEIN_KINASE_ATP"/>
    <property type="match status" value="1"/>
</dbReference>
<dbReference type="GO" id="GO:0005524">
    <property type="term" value="F:ATP binding"/>
    <property type="evidence" value="ECO:0007669"/>
    <property type="project" value="UniProtKB-UniRule"/>
</dbReference>
<evidence type="ECO:0000256" key="12">
    <source>
        <dbReference type="PROSITE-ProRule" id="PRU10141"/>
    </source>
</evidence>
<name>A0A2G2Y959_CAPAN</name>
<keyword evidence="7 12" id="KW-0067">ATP-binding</keyword>
<comment type="catalytic activity">
    <reaction evidence="10">
        <text>L-threonyl-[protein] + ATP = O-phospho-L-threonyl-[protein] + ADP + H(+)</text>
        <dbReference type="Rhea" id="RHEA:46608"/>
        <dbReference type="Rhea" id="RHEA-COMP:11060"/>
        <dbReference type="Rhea" id="RHEA-COMP:11605"/>
        <dbReference type="ChEBI" id="CHEBI:15378"/>
        <dbReference type="ChEBI" id="CHEBI:30013"/>
        <dbReference type="ChEBI" id="CHEBI:30616"/>
        <dbReference type="ChEBI" id="CHEBI:61977"/>
        <dbReference type="ChEBI" id="CHEBI:456216"/>
        <dbReference type="EC" id="2.7.11.1"/>
    </reaction>
</comment>
<dbReference type="EC" id="2.7.11.1" evidence="2"/>
<evidence type="ECO:0000256" key="4">
    <source>
        <dbReference type="ARBA" id="ARBA00022679"/>
    </source>
</evidence>
<evidence type="ECO:0000256" key="5">
    <source>
        <dbReference type="ARBA" id="ARBA00022692"/>
    </source>
</evidence>
<dbReference type="InterPro" id="IPR017441">
    <property type="entry name" value="Protein_kinase_ATP_BS"/>
</dbReference>
<keyword evidence="6 12" id="KW-0547">Nucleotide-binding</keyword>
<comment type="caution">
    <text evidence="14">The sequence shown here is derived from an EMBL/GenBank/DDBJ whole genome shotgun (WGS) entry which is preliminary data.</text>
</comment>
<feature type="compositionally biased region" description="Pro residues" evidence="13">
    <location>
        <begin position="59"/>
        <end position="69"/>
    </location>
</feature>
<accession>A0A2G2Y959</accession>
<protein>
    <recommendedName>
        <fullName evidence="2">non-specific serine/threonine protein kinase</fullName>
        <ecNumber evidence="2">2.7.11.1</ecNumber>
    </recommendedName>
</protein>
<evidence type="ECO:0000256" key="10">
    <source>
        <dbReference type="ARBA" id="ARBA00047899"/>
    </source>
</evidence>
<dbReference type="Proteomes" id="UP000222542">
    <property type="component" value="Unassembled WGS sequence"/>
</dbReference>